<comment type="catalytic activity">
    <reaction evidence="6">
        <text>ATP + H2O = ADP + phosphate + H(+)</text>
        <dbReference type="Rhea" id="RHEA:13065"/>
        <dbReference type="ChEBI" id="CHEBI:15377"/>
        <dbReference type="ChEBI" id="CHEBI:15378"/>
        <dbReference type="ChEBI" id="CHEBI:30616"/>
        <dbReference type="ChEBI" id="CHEBI:43474"/>
        <dbReference type="ChEBI" id="CHEBI:456216"/>
        <dbReference type="EC" id="5.6.2.3"/>
    </reaction>
</comment>
<evidence type="ECO:0000313" key="11">
    <source>
        <dbReference type="EMBL" id="CAB5056829.1"/>
    </source>
</evidence>
<dbReference type="Pfam" id="PF13307">
    <property type="entry name" value="Helicase_C_2"/>
    <property type="match status" value="1"/>
</dbReference>
<dbReference type="GO" id="GO:0005524">
    <property type="term" value="F:ATP binding"/>
    <property type="evidence" value="ECO:0007669"/>
    <property type="project" value="UniProtKB-KW"/>
</dbReference>
<dbReference type="PANTHER" id="PTHR11472:SF34">
    <property type="entry name" value="REGULATOR OF TELOMERE ELONGATION HELICASE 1"/>
    <property type="match status" value="1"/>
</dbReference>
<dbReference type="GO" id="GO:0016818">
    <property type="term" value="F:hydrolase activity, acting on acid anhydrides, in phosphorus-containing anhydrides"/>
    <property type="evidence" value="ECO:0007669"/>
    <property type="project" value="InterPro"/>
</dbReference>
<dbReference type="SUPFAM" id="SSF52540">
    <property type="entry name" value="P-loop containing nucleoside triphosphate hydrolases"/>
    <property type="match status" value="1"/>
</dbReference>
<evidence type="ECO:0000256" key="3">
    <source>
        <dbReference type="ARBA" id="ARBA00022801"/>
    </source>
</evidence>
<dbReference type="AlphaFoldDB" id="A0A6J6U092"/>
<proteinExistence type="predicted"/>
<dbReference type="EMBL" id="CAEZYY010000012">
    <property type="protein sequence ID" value="CAB4753320.1"/>
    <property type="molecule type" value="Genomic_DNA"/>
</dbReference>
<dbReference type="GO" id="GO:0003676">
    <property type="term" value="F:nucleic acid binding"/>
    <property type="evidence" value="ECO:0007669"/>
    <property type="project" value="InterPro"/>
</dbReference>
<accession>A0A6J6U092</accession>
<evidence type="ECO:0000256" key="6">
    <source>
        <dbReference type="ARBA" id="ARBA00048954"/>
    </source>
</evidence>
<dbReference type="EMBL" id="CAEZXX010000176">
    <property type="protein sequence ID" value="CAB4724860.1"/>
    <property type="molecule type" value="Genomic_DNA"/>
</dbReference>
<gene>
    <name evidence="9" type="ORF">UFOPK2602_01997</name>
    <name evidence="10" type="ORF">UFOPK2806_01149</name>
    <name evidence="11" type="ORF">UFOPK4306_00621</name>
</gene>
<dbReference type="SMART" id="SM00487">
    <property type="entry name" value="DEXDc"/>
    <property type="match status" value="1"/>
</dbReference>
<dbReference type="EMBL" id="CAFBQP010000017">
    <property type="protein sequence ID" value="CAB5056829.1"/>
    <property type="molecule type" value="Genomic_DNA"/>
</dbReference>
<dbReference type="InterPro" id="IPR027417">
    <property type="entry name" value="P-loop_NTPase"/>
</dbReference>
<dbReference type="Gene3D" id="3.40.50.300">
    <property type="entry name" value="P-loop containing nucleotide triphosphate hydrolases"/>
    <property type="match status" value="2"/>
</dbReference>
<dbReference type="EC" id="5.6.2.3" evidence="5"/>
<keyword evidence="2" id="KW-0547">Nucleotide-binding</keyword>
<evidence type="ECO:0000313" key="10">
    <source>
        <dbReference type="EMBL" id="CAB4753320.1"/>
    </source>
</evidence>
<dbReference type="Pfam" id="PF00270">
    <property type="entry name" value="DEAD"/>
    <property type="match status" value="1"/>
</dbReference>
<name>A0A6J6U092_9ZZZZ</name>
<comment type="cofactor">
    <cofactor evidence="1">
        <name>[4Fe-4S] cluster</name>
        <dbReference type="ChEBI" id="CHEBI:49883"/>
    </cofactor>
</comment>
<evidence type="ECO:0000259" key="8">
    <source>
        <dbReference type="PROSITE" id="PS51193"/>
    </source>
</evidence>
<reference evidence="10" key="1">
    <citation type="submission" date="2020-05" db="EMBL/GenBank/DDBJ databases">
        <authorList>
            <person name="Chiriac C."/>
            <person name="Salcher M."/>
            <person name="Ghai R."/>
            <person name="Kavagutti S V."/>
        </authorList>
    </citation>
    <scope>NUCLEOTIDE SEQUENCE</scope>
</reference>
<dbReference type="InterPro" id="IPR014013">
    <property type="entry name" value="Helic_SF1/SF2_ATP-bd_DinG/Rad3"/>
</dbReference>
<feature type="region of interest" description="Disordered" evidence="7">
    <location>
        <begin position="143"/>
        <end position="162"/>
    </location>
</feature>
<evidence type="ECO:0000256" key="2">
    <source>
        <dbReference type="ARBA" id="ARBA00022741"/>
    </source>
</evidence>
<feature type="domain" description="Helicase ATP-binding" evidence="8">
    <location>
        <begin position="18"/>
        <end position="337"/>
    </location>
</feature>
<protein>
    <recommendedName>
        <fullName evidence="5">DNA 5'-3' helicase</fullName>
        <ecNumber evidence="5">5.6.2.3</ecNumber>
    </recommendedName>
</protein>
<dbReference type="InterPro" id="IPR014001">
    <property type="entry name" value="Helicase_ATP-bd"/>
</dbReference>
<dbReference type="GO" id="GO:0006139">
    <property type="term" value="P:nucleobase-containing compound metabolic process"/>
    <property type="evidence" value="ECO:0007669"/>
    <property type="project" value="InterPro"/>
</dbReference>
<keyword evidence="4" id="KW-0067">ATP-binding</keyword>
<dbReference type="InterPro" id="IPR045028">
    <property type="entry name" value="DinG/Rad3-like"/>
</dbReference>
<evidence type="ECO:0000256" key="4">
    <source>
        <dbReference type="ARBA" id="ARBA00022840"/>
    </source>
</evidence>
<dbReference type="InterPro" id="IPR006555">
    <property type="entry name" value="ATP-dep_Helicase_C"/>
</dbReference>
<keyword evidence="3" id="KW-0378">Hydrolase</keyword>
<dbReference type="InterPro" id="IPR011545">
    <property type="entry name" value="DEAD/DEAH_box_helicase_dom"/>
</dbReference>
<evidence type="ECO:0000313" key="9">
    <source>
        <dbReference type="EMBL" id="CAB4724860.1"/>
    </source>
</evidence>
<dbReference type="PROSITE" id="PS51193">
    <property type="entry name" value="HELICASE_ATP_BIND_2"/>
    <property type="match status" value="1"/>
</dbReference>
<organism evidence="10">
    <name type="scientific">freshwater metagenome</name>
    <dbReference type="NCBI Taxonomy" id="449393"/>
    <lineage>
        <taxon>unclassified sequences</taxon>
        <taxon>metagenomes</taxon>
        <taxon>ecological metagenomes</taxon>
    </lineage>
</organism>
<sequence>MERSARDPAEQAKRDLARVTAALAAAEERPGQQEMTAAIATAIASKRHLVVQAGTGTGKSAAYLIPAITSAALRNAERDGAGDGTPGSRPIVVVTVSKALQDQLATKDLPFIEAHLGVPFDWAILKGRSNYLCLQRIRENAQGAAGTRRGRQKSTDSEGAGAGQGVLDLGVAAINDLPSEVRVEIKRLTDWSAVTKTGDQSELDWSPSDRAWSEVSVGSEECPGGQRCPMGAECFAEAARARAAVADVTVVNTFLYGLDVASDGAILPDHDVVIFDEAHQLEDVMSDTVGVSIGPGRFTRVAQALRRVVEDPLLIGAVSDIAPLLREVLAPEVGNRLPNPLPVAIANALVEGRLRLDRASEALRNIDSSITDRHGDAKQRLLRAATLILRLAENIDVTLGFGEQYVAFVSGGPEVPRLEVAPLEVGPVMAKGVWSKRTAILTSATIPASLAERVGLPAGTTDSLDVGSPFDYENNGLLYCAMHLPDPRNNGYAAALHDELAALIIAAGGRTLALFTSWKAMDLAAEAVKAMLLKQGATHHVYTQRDLPKPALIRAFSEDPESCLFATAGFFQGVDIPGDTLTLVTIDRIPFPRPDDPLLSARREQLGAAAFRTIDVPRASMLLAQAAGRLIRTATDRGVVAVFDSRLGTANYRWDLVRALPPMKRTRHRAEAEEFLRNLRN</sequence>
<evidence type="ECO:0000256" key="7">
    <source>
        <dbReference type="SAM" id="MobiDB-lite"/>
    </source>
</evidence>
<dbReference type="PANTHER" id="PTHR11472">
    <property type="entry name" value="DNA REPAIR DEAD HELICASE RAD3/XP-D SUBFAMILY MEMBER"/>
    <property type="match status" value="1"/>
</dbReference>
<dbReference type="GO" id="GO:0043139">
    <property type="term" value="F:5'-3' DNA helicase activity"/>
    <property type="evidence" value="ECO:0007669"/>
    <property type="project" value="UniProtKB-EC"/>
</dbReference>
<evidence type="ECO:0000256" key="1">
    <source>
        <dbReference type="ARBA" id="ARBA00001966"/>
    </source>
</evidence>
<dbReference type="SMART" id="SM00491">
    <property type="entry name" value="HELICc2"/>
    <property type="match status" value="1"/>
</dbReference>
<evidence type="ECO:0000256" key="5">
    <source>
        <dbReference type="ARBA" id="ARBA00044969"/>
    </source>
</evidence>